<name>A0A9P8C8Y4_9HELO</name>
<reference evidence="2" key="1">
    <citation type="journal article" date="2021" name="IMA Fungus">
        <title>Genomic characterization of three marine fungi, including Emericellopsis atlantica sp. nov. with signatures of a generalist lifestyle and marine biomass degradation.</title>
        <authorList>
            <person name="Hagestad O.C."/>
            <person name="Hou L."/>
            <person name="Andersen J.H."/>
            <person name="Hansen E.H."/>
            <person name="Altermark B."/>
            <person name="Li C."/>
            <person name="Kuhnert E."/>
            <person name="Cox R.J."/>
            <person name="Crous P.W."/>
            <person name="Spatafora J.W."/>
            <person name="Lail K."/>
            <person name="Amirebrahimi M."/>
            <person name="Lipzen A."/>
            <person name="Pangilinan J."/>
            <person name="Andreopoulos W."/>
            <person name="Hayes R.D."/>
            <person name="Ng V."/>
            <person name="Grigoriev I.V."/>
            <person name="Jackson S.A."/>
            <person name="Sutton T.D.S."/>
            <person name="Dobson A.D.W."/>
            <person name="Rama T."/>
        </authorList>
    </citation>
    <scope>NUCLEOTIDE SEQUENCE</scope>
    <source>
        <strain evidence="2">TRa018bII</strain>
    </source>
</reference>
<sequence length="386" mass="43953">MKIIKTTMDMATDEKSYLFFLGEKAREEKRGAHRYPLSLSCTSTSSDLEFYDQRLSEMGDLSFCEEKDTDVNVIEVPESASPSLRKFTNSYGLDCYISKTPVPKSRVISISARSSVGPLQIIETSMRNLLDRYKVGTEFLDLLLSLGEDLKDSEAGLGKMVTREKPGGVYDTSYLYIYPESSKQGSETSWTWRRTAVFHRFDAGAKSHLWILLHPQQTSAAEQRLMKAVGNGTWGENSSINWDQLHLLILSSYTKNWLSYLNHLEASIKEDAKPTLAGTACDLERLQRLQDELIPLNARLATSLGTVRILGNLNTLLWQKKQYDEARFKGISFELGYVKHEMEGYILGVETMRERLKGCLSCISQHLIVRAERQPHKPWFARLKIQ</sequence>
<dbReference type="EMBL" id="MU251372">
    <property type="protein sequence ID" value="KAG9238288.1"/>
    <property type="molecule type" value="Genomic_DNA"/>
</dbReference>
<dbReference type="Pfam" id="PF26616">
    <property type="entry name" value="CorA-like"/>
    <property type="match status" value="1"/>
</dbReference>
<comment type="caution">
    <text evidence="2">The sequence shown here is derived from an EMBL/GenBank/DDBJ whole genome shotgun (WGS) entry which is preliminary data.</text>
</comment>
<dbReference type="Proteomes" id="UP000824998">
    <property type="component" value="Unassembled WGS sequence"/>
</dbReference>
<evidence type="ECO:0000259" key="1">
    <source>
        <dbReference type="Pfam" id="PF26616"/>
    </source>
</evidence>
<accession>A0A9P8C8Y4</accession>
<evidence type="ECO:0000313" key="3">
    <source>
        <dbReference type="Proteomes" id="UP000824998"/>
    </source>
</evidence>
<proteinExistence type="predicted"/>
<keyword evidence="3" id="KW-1185">Reference proteome</keyword>
<protein>
    <recommendedName>
        <fullName evidence="1">CorA-like transporter domain-containing protein</fullName>
    </recommendedName>
</protein>
<feature type="domain" description="CorA-like transporter" evidence="1">
    <location>
        <begin position="31"/>
        <end position="273"/>
    </location>
</feature>
<dbReference type="OrthoDB" id="1046782at2759"/>
<gene>
    <name evidence="2" type="ORF">BJ875DRAFT_63843</name>
</gene>
<organism evidence="2 3">
    <name type="scientific">Amylocarpus encephaloides</name>
    <dbReference type="NCBI Taxonomy" id="45428"/>
    <lineage>
        <taxon>Eukaryota</taxon>
        <taxon>Fungi</taxon>
        <taxon>Dikarya</taxon>
        <taxon>Ascomycota</taxon>
        <taxon>Pezizomycotina</taxon>
        <taxon>Leotiomycetes</taxon>
        <taxon>Helotiales</taxon>
        <taxon>Helotiales incertae sedis</taxon>
        <taxon>Amylocarpus</taxon>
    </lineage>
</organism>
<dbReference type="AlphaFoldDB" id="A0A9P8C8Y4"/>
<dbReference type="InterPro" id="IPR058257">
    <property type="entry name" value="CorA-like_dom"/>
</dbReference>
<evidence type="ECO:0000313" key="2">
    <source>
        <dbReference type="EMBL" id="KAG9238288.1"/>
    </source>
</evidence>